<feature type="domain" description="Tripartite ATP-independent periplasmic transporters DctQ component" evidence="10">
    <location>
        <begin position="24"/>
        <end position="154"/>
    </location>
</feature>
<feature type="transmembrane region" description="Helical" evidence="9">
    <location>
        <begin position="12"/>
        <end position="35"/>
    </location>
</feature>
<proteinExistence type="inferred from homology"/>
<accession>A0ABT3GU22</accession>
<comment type="subcellular location">
    <subcellularLocation>
        <location evidence="1 9">Cell inner membrane</location>
        <topology evidence="1 9">Multi-pass membrane protein</topology>
    </subcellularLocation>
</comment>
<evidence type="ECO:0000259" key="10">
    <source>
        <dbReference type="Pfam" id="PF04290"/>
    </source>
</evidence>
<feature type="transmembrane region" description="Helical" evidence="9">
    <location>
        <begin position="47"/>
        <end position="65"/>
    </location>
</feature>
<dbReference type="EMBL" id="JAPDFL010000001">
    <property type="protein sequence ID" value="MCW1931033.1"/>
    <property type="molecule type" value="Genomic_DNA"/>
</dbReference>
<keyword evidence="4 9" id="KW-0997">Cell inner membrane</keyword>
<evidence type="ECO:0000256" key="4">
    <source>
        <dbReference type="ARBA" id="ARBA00022519"/>
    </source>
</evidence>
<dbReference type="InterPro" id="IPR055348">
    <property type="entry name" value="DctQ"/>
</dbReference>
<evidence type="ECO:0000256" key="3">
    <source>
        <dbReference type="ARBA" id="ARBA00022475"/>
    </source>
</evidence>
<evidence type="ECO:0000256" key="5">
    <source>
        <dbReference type="ARBA" id="ARBA00022692"/>
    </source>
</evidence>
<name>A0ABT3GU22_9RHOB</name>
<keyword evidence="5 9" id="KW-0812">Transmembrane</keyword>
<dbReference type="RefSeq" id="WP_264504190.1">
    <property type="nucleotide sequence ID" value="NZ_JAPDFL010000001.1"/>
</dbReference>
<keyword evidence="12" id="KW-1185">Reference proteome</keyword>
<protein>
    <recommendedName>
        <fullName evidence="9">TRAP transporter small permease protein</fullName>
    </recommendedName>
</protein>
<comment type="function">
    <text evidence="9">Part of the tripartite ATP-independent periplasmic (TRAP) transport system.</text>
</comment>
<comment type="caution">
    <text evidence="11">The sequence shown here is derived from an EMBL/GenBank/DDBJ whole genome shotgun (WGS) entry which is preliminary data.</text>
</comment>
<feature type="transmembrane region" description="Helical" evidence="9">
    <location>
        <begin position="86"/>
        <end position="107"/>
    </location>
</feature>
<dbReference type="PANTHER" id="PTHR35011">
    <property type="entry name" value="2,3-DIKETO-L-GULONATE TRAP TRANSPORTER SMALL PERMEASE PROTEIN YIAM"/>
    <property type="match status" value="1"/>
</dbReference>
<comment type="subunit">
    <text evidence="9">The complex comprises the extracytoplasmic solute receptor protein and the two transmembrane proteins.</text>
</comment>
<keyword evidence="6 9" id="KW-1133">Transmembrane helix</keyword>
<sequence length="175" mass="19433">MSRLIEVFCRTVETIAAILLGIVMLLVVVSTFGRYALAMPVPDSFDISRYLLGACVMWGFAVIGLRGGHIQVDIIADMVGPRARRWIDTFAWALLLLFIALIAWKMLGRVQSAMRTNESTFELRLAAWPFLAVIWLGAAASVVTVSVKLLRIITGRELVDSADDRELEEATHGKR</sequence>
<gene>
    <name evidence="11" type="ORF">OKW52_01780</name>
</gene>
<organism evidence="11 12">
    <name type="scientific">Pararhodobacter zhoushanensis</name>
    <dbReference type="NCBI Taxonomy" id="2479545"/>
    <lineage>
        <taxon>Bacteria</taxon>
        <taxon>Pseudomonadati</taxon>
        <taxon>Pseudomonadota</taxon>
        <taxon>Alphaproteobacteria</taxon>
        <taxon>Rhodobacterales</taxon>
        <taxon>Paracoccaceae</taxon>
        <taxon>Pararhodobacter</taxon>
    </lineage>
</organism>
<evidence type="ECO:0000256" key="2">
    <source>
        <dbReference type="ARBA" id="ARBA00022448"/>
    </source>
</evidence>
<keyword evidence="3" id="KW-1003">Cell membrane</keyword>
<reference evidence="11 12" key="1">
    <citation type="submission" date="2022-10" db="EMBL/GenBank/DDBJ databases">
        <title>Pararhodobacter sp. nov., isolated from marine algae.</title>
        <authorList>
            <person name="Choi B.J."/>
            <person name="Kim J.M."/>
            <person name="Lee J.K."/>
            <person name="Choi D.G."/>
            <person name="Jeon C.O."/>
        </authorList>
    </citation>
    <scope>NUCLEOTIDE SEQUENCE [LARGE SCALE GENOMIC DNA]</scope>
    <source>
        <strain evidence="11 12">ZQ420</strain>
    </source>
</reference>
<evidence type="ECO:0000256" key="6">
    <source>
        <dbReference type="ARBA" id="ARBA00022989"/>
    </source>
</evidence>
<evidence type="ECO:0000313" key="11">
    <source>
        <dbReference type="EMBL" id="MCW1931033.1"/>
    </source>
</evidence>
<keyword evidence="2 9" id="KW-0813">Transport</keyword>
<evidence type="ECO:0000313" key="12">
    <source>
        <dbReference type="Proteomes" id="UP001208938"/>
    </source>
</evidence>
<dbReference type="Pfam" id="PF04290">
    <property type="entry name" value="DctQ"/>
    <property type="match status" value="1"/>
</dbReference>
<dbReference type="Proteomes" id="UP001208938">
    <property type="component" value="Unassembled WGS sequence"/>
</dbReference>
<evidence type="ECO:0000256" key="1">
    <source>
        <dbReference type="ARBA" id="ARBA00004429"/>
    </source>
</evidence>
<keyword evidence="7 9" id="KW-0472">Membrane</keyword>
<evidence type="ECO:0000256" key="8">
    <source>
        <dbReference type="ARBA" id="ARBA00038436"/>
    </source>
</evidence>
<dbReference type="PANTHER" id="PTHR35011:SF2">
    <property type="entry name" value="2,3-DIKETO-L-GULONATE TRAP TRANSPORTER SMALL PERMEASE PROTEIN YIAM"/>
    <property type="match status" value="1"/>
</dbReference>
<evidence type="ECO:0000256" key="7">
    <source>
        <dbReference type="ARBA" id="ARBA00023136"/>
    </source>
</evidence>
<feature type="transmembrane region" description="Helical" evidence="9">
    <location>
        <begin position="127"/>
        <end position="147"/>
    </location>
</feature>
<dbReference type="InterPro" id="IPR007387">
    <property type="entry name" value="TRAP_DctQ"/>
</dbReference>
<evidence type="ECO:0000256" key="9">
    <source>
        <dbReference type="RuleBase" id="RU369079"/>
    </source>
</evidence>
<comment type="similarity">
    <text evidence="8 9">Belongs to the TRAP transporter small permease family.</text>
</comment>